<dbReference type="GO" id="GO:0036088">
    <property type="term" value="P:D-serine catabolic process"/>
    <property type="evidence" value="ECO:0007669"/>
    <property type="project" value="TreeGrafter"/>
</dbReference>
<protein>
    <submittedName>
        <fullName evidence="4">Alanine racemase</fullName>
    </submittedName>
</protein>
<dbReference type="Proteomes" id="UP000230790">
    <property type="component" value="Unassembled WGS sequence"/>
</dbReference>
<accession>A0A2M8QA80</accession>
<sequence>MRIEELDTPALVVDLDKLEANIAKLQSYLSSHGIANRPHIKTHKIPEIAHMQIRAGAIGITCQKLGEAEVMADAGIRDIFIPYNLLGEQKLARLAKLMQRATVSVTADSEVAARGLSEAARMANRQLTVLVEFDAGAHRCGVQSPQEAAALATRIAGLPGLTFGGLMCYPNTPQLDPFVRETRALLEAEGLGVTRVSGGGTACMWQAHTHRELTEHRAGMYVYGDRATVQAGAIRLEACALTVIATVVSRPTADRGILDCGSKTLSSDLLGLQGHGLILEYPEAVICGLSEEHGHVDFSACPKQPAIGERVTVLPNHCCPVSNLFDHVVGIRNGNVELTWRVAARGAVQ</sequence>
<proteinExistence type="inferred from homology"/>
<dbReference type="EMBL" id="PGTN01000108">
    <property type="protein sequence ID" value="PJF46701.1"/>
    <property type="molecule type" value="Genomic_DNA"/>
</dbReference>
<dbReference type="InterPro" id="IPR026956">
    <property type="entry name" value="D-ser_dehydrat-like_dom"/>
</dbReference>
<dbReference type="PANTHER" id="PTHR28004">
    <property type="entry name" value="ZGC:162816-RELATED"/>
    <property type="match status" value="1"/>
</dbReference>
<comment type="caution">
    <text evidence="4">The sequence shown here is derived from an EMBL/GenBank/DDBJ whole genome shotgun (WGS) entry which is preliminary data.</text>
</comment>
<dbReference type="Gene3D" id="3.20.20.10">
    <property type="entry name" value="Alanine racemase"/>
    <property type="match status" value="1"/>
</dbReference>
<evidence type="ECO:0000313" key="4">
    <source>
        <dbReference type="EMBL" id="PJF46701.1"/>
    </source>
</evidence>
<dbReference type="Pfam" id="PF01168">
    <property type="entry name" value="Ala_racemase_N"/>
    <property type="match status" value="1"/>
</dbReference>
<dbReference type="PANTHER" id="PTHR28004:SF2">
    <property type="entry name" value="D-SERINE DEHYDRATASE"/>
    <property type="match status" value="1"/>
</dbReference>
<dbReference type="InterPro" id="IPR051466">
    <property type="entry name" value="D-amino_acid_metab_enzyme"/>
</dbReference>
<organism evidence="4 5">
    <name type="scientific">Candidatus Thermofonsia Clade 3 bacterium</name>
    <dbReference type="NCBI Taxonomy" id="2364212"/>
    <lineage>
        <taxon>Bacteria</taxon>
        <taxon>Bacillati</taxon>
        <taxon>Chloroflexota</taxon>
        <taxon>Candidatus Thermofontia</taxon>
        <taxon>Candidatus Thermofonsia Clade 3</taxon>
    </lineage>
</organism>
<feature type="domain" description="D-serine dehydratase-like" evidence="3">
    <location>
        <begin position="240"/>
        <end position="332"/>
    </location>
</feature>
<evidence type="ECO:0000259" key="3">
    <source>
        <dbReference type="SMART" id="SM01119"/>
    </source>
</evidence>
<keyword evidence="2" id="KW-0456">Lyase</keyword>
<dbReference type="Gene3D" id="2.40.37.20">
    <property type="entry name" value="D-serine dehydratase-like domain"/>
    <property type="match status" value="1"/>
</dbReference>
<dbReference type="AlphaFoldDB" id="A0A2M8QA80"/>
<evidence type="ECO:0000256" key="1">
    <source>
        <dbReference type="ARBA" id="ARBA00005323"/>
    </source>
</evidence>
<dbReference type="SUPFAM" id="SSF51419">
    <property type="entry name" value="PLP-binding barrel"/>
    <property type="match status" value="1"/>
</dbReference>
<dbReference type="CDD" id="cd06820">
    <property type="entry name" value="PLPDE_III_LS_D-TA_like"/>
    <property type="match status" value="1"/>
</dbReference>
<evidence type="ECO:0000313" key="5">
    <source>
        <dbReference type="Proteomes" id="UP000230790"/>
    </source>
</evidence>
<dbReference type="GO" id="GO:0008721">
    <property type="term" value="F:D-serine ammonia-lyase activity"/>
    <property type="evidence" value="ECO:0007669"/>
    <property type="project" value="TreeGrafter"/>
</dbReference>
<dbReference type="InterPro" id="IPR029066">
    <property type="entry name" value="PLP-binding_barrel"/>
</dbReference>
<dbReference type="InterPro" id="IPR001608">
    <property type="entry name" value="Ala_racemase_N"/>
</dbReference>
<dbReference type="Pfam" id="PF14031">
    <property type="entry name" value="D-ser_dehydrat"/>
    <property type="match status" value="1"/>
</dbReference>
<name>A0A2M8QA80_9CHLR</name>
<comment type="similarity">
    <text evidence="1">Belongs to the DSD1 family.</text>
</comment>
<gene>
    <name evidence="4" type="ORF">CUN48_12475</name>
</gene>
<evidence type="ECO:0000256" key="2">
    <source>
        <dbReference type="ARBA" id="ARBA00023239"/>
    </source>
</evidence>
<dbReference type="InterPro" id="IPR042208">
    <property type="entry name" value="D-ser_dehydrat-like_sf"/>
</dbReference>
<reference evidence="4 5" key="1">
    <citation type="submission" date="2017-11" db="EMBL/GenBank/DDBJ databases">
        <title>Evolution of Phototrophy in the Chloroflexi Phylum Driven by Horizontal Gene Transfer.</title>
        <authorList>
            <person name="Ward L.M."/>
            <person name="Hemp J."/>
            <person name="Shih P.M."/>
            <person name="Mcglynn S.E."/>
            <person name="Fischer W."/>
        </authorList>
    </citation>
    <scope>NUCLEOTIDE SEQUENCE [LARGE SCALE GENOMIC DNA]</scope>
    <source>
        <strain evidence="4">JP3_7</strain>
    </source>
</reference>
<dbReference type="SMART" id="SM01119">
    <property type="entry name" value="D-ser_dehydrat"/>
    <property type="match status" value="1"/>
</dbReference>